<protein>
    <submittedName>
        <fullName evidence="2">Uncharacterized protein</fullName>
    </submittedName>
</protein>
<comment type="caution">
    <text evidence="2">The sequence shown here is derived from an EMBL/GenBank/DDBJ whole genome shotgun (WGS) entry which is preliminary data.</text>
</comment>
<feature type="region of interest" description="Disordered" evidence="1">
    <location>
        <begin position="13"/>
        <end position="82"/>
    </location>
</feature>
<dbReference type="AlphaFoldDB" id="A0A5N6Q1J2"/>
<accession>A0A5N6Q1J2</accession>
<dbReference type="Proteomes" id="UP000326396">
    <property type="component" value="Linkage Group LG1"/>
</dbReference>
<feature type="compositionally biased region" description="Polar residues" evidence="1">
    <location>
        <begin position="42"/>
        <end position="52"/>
    </location>
</feature>
<sequence length="223" mass="24466">MKLNLFCSTLVTPRADRVGPDSPPDERFPGRDIVPCWDPTVPSRTKSSSETAAQVAMEEPIQEQPSISMEPVSPSGTMADEDLFSTPELSVDATKESSKLVGQLEEAVNAKVNFEAAAASEGPVILDDSSTEELFADEPTGGAIGSISSGVKTIDKGKRKLTQRRKLLRRRVKGYDVDEILLWLVPRMAAELDRVQQQEQAAAAAKLWWFLQRNKKRPPTGTE</sequence>
<evidence type="ECO:0000313" key="3">
    <source>
        <dbReference type="Proteomes" id="UP000326396"/>
    </source>
</evidence>
<evidence type="ECO:0000256" key="1">
    <source>
        <dbReference type="SAM" id="MobiDB-lite"/>
    </source>
</evidence>
<feature type="compositionally biased region" description="Basic and acidic residues" evidence="1">
    <location>
        <begin position="14"/>
        <end position="30"/>
    </location>
</feature>
<keyword evidence="3" id="KW-1185">Reference proteome</keyword>
<reference evidence="2 3" key="1">
    <citation type="submission" date="2019-05" db="EMBL/GenBank/DDBJ databases">
        <title>Mikania micrantha, genome provides insights into the molecular mechanism of rapid growth.</title>
        <authorList>
            <person name="Liu B."/>
        </authorList>
    </citation>
    <scope>NUCLEOTIDE SEQUENCE [LARGE SCALE GENOMIC DNA]</scope>
    <source>
        <strain evidence="2">NLD-2019</strain>
        <tissue evidence="2">Leaf</tissue>
    </source>
</reference>
<gene>
    <name evidence="2" type="ORF">E3N88_00967</name>
</gene>
<proteinExistence type="predicted"/>
<evidence type="ECO:0000313" key="2">
    <source>
        <dbReference type="EMBL" id="KAD7477831.1"/>
    </source>
</evidence>
<dbReference type="EMBL" id="SZYD01000001">
    <property type="protein sequence ID" value="KAD7477831.1"/>
    <property type="molecule type" value="Genomic_DNA"/>
</dbReference>
<name>A0A5N6Q1J2_9ASTR</name>
<organism evidence="2 3">
    <name type="scientific">Mikania micrantha</name>
    <name type="common">bitter vine</name>
    <dbReference type="NCBI Taxonomy" id="192012"/>
    <lineage>
        <taxon>Eukaryota</taxon>
        <taxon>Viridiplantae</taxon>
        <taxon>Streptophyta</taxon>
        <taxon>Embryophyta</taxon>
        <taxon>Tracheophyta</taxon>
        <taxon>Spermatophyta</taxon>
        <taxon>Magnoliopsida</taxon>
        <taxon>eudicotyledons</taxon>
        <taxon>Gunneridae</taxon>
        <taxon>Pentapetalae</taxon>
        <taxon>asterids</taxon>
        <taxon>campanulids</taxon>
        <taxon>Asterales</taxon>
        <taxon>Asteraceae</taxon>
        <taxon>Asteroideae</taxon>
        <taxon>Heliantheae alliance</taxon>
        <taxon>Eupatorieae</taxon>
        <taxon>Mikania</taxon>
    </lineage>
</organism>